<dbReference type="Proteomes" id="UP000324800">
    <property type="component" value="Unassembled WGS sequence"/>
</dbReference>
<dbReference type="PANTHER" id="PTHR31543">
    <property type="entry name" value="DYNEIN REGULATORY COMPLEX SUBUNIT 4"/>
    <property type="match status" value="1"/>
</dbReference>
<dbReference type="GO" id="GO:0005874">
    <property type="term" value="C:microtubule"/>
    <property type="evidence" value="ECO:0007669"/>
    <property type="project" value="TreeGrafter"/>
</dbReference>
<dbReference type="GO" id="GO:0048870">
    <property type="term" value="P:cell motility"/>
    <property type="evidence" value="ECO:0007669"/>
    <property type="project" value="InterPro"/>
</dbReference>
<dbReference type="OrthoDB" id="767661at2759"/>
<proteinExistence type="predicted"/>
<dbReference type="InterPro" id="IPR039308">
    <property type="entry name" value="GAS8"/>
</dbReference>
<reference evidence="1 2" key="1">
    <citation type="submission" date="2019-03" db="EMBL/GenBank/DDBJ databases">
        <title>Single cell metagenomics reveals metabolic interactions within the superorganism composed of flagellate Streblomastix strix and complex community of Bacteroidetes bacteria on its surface.</title>
        <authorList>
            <person name="Treitli S.C."/>
            <person name="Kolisko M."/>
            <person name="Husnik F."/>
            <person name="Keeling P."/>
            <person name="Hampl V."/>
        </authorList>
    </citation>
    <scope>NUCLEOTIDE SEQUENCE [LARGE SCALE GENOMIC DNA]</scope>
    <source>
        <strain evidence="1">ST1C</strain>
    </source>
</reference>
<dbReference type="GO" id="GO:0005794">
    <property type="term" value="C:Golgi apparatus"/>
    <property type="evidence" value="ECO:0007669"/>
    <property type="project" value="TreeGrafter"/>
</dbReference>
<dbReference type="EMBL" id="SNRW01048721">
    <property type="protein sequence ID" value="KAA6312570.1"/>
    <property type="molecule type" value="Genomic_DNA"/>
</dbReference>
<feature type="non-terminal residue" evidence="1">
    <location>
        <position position="1"/>
    </location>
</feature>
<protein>
    <submittedName>
        <fullName evidence="1">Uncharacterized protein</fullName>
    </submittedName>
</protein>
<evidence type="ECO:0000313" key="2">
    <source>
        <dbReference type="Proteomes" id="UP000324800"/>
    </source>
</evidence>
<dbReference type="GO" id="GO:0031267">
    <property type="term" value="F:small GTPase binding"/>
    <property type="evidence" value="ECO:0007669"/>
    <property type="project" value="InterPro"/>
</dbReference>
<organism evidence="1 2">
    <name type="scientific">Streblomastix strix</name>
    <dbReference type="NCBI Taxonomy" id="222440"/>
    <lineage>
        <taxon>Eukaryota</taxon>
        <taxon>Metamonada</taxon>
        <taxon>Preaxostyla</taxon>
        <taxon>Oxymonadida</taxon>
        <taxon>Streblomastigidae</taxon>
        <taxon>Streblomastix</taxon>
    </lineage>
</organism>
<name>A0A5J4PUJ5_9EUKA</name>
<dbReference type="PANTHER" id="PTHR31543:SF0">
    <property type="entry name" value="DYNEIN REGULATORY COMPLEX SUBUNIT 4"/>
    <property type="match status" value="1"/>
</dbReference>
<dbReference type="AlphaFoldDB" id="A0A5J4PUJ5"/>
<sequence>GVHELTAQLDEILTAKNRIIEDLKYEIIRVTKAHNDAIHVMESKLLEMGIPEEDLGYRPTVTSTVTSPAGLVSALI</sequence>
<gene>
    <name evidence="1" type="ORF">EZS28_055903</name>
</gene>
<comment type="caution">
    <text evidence="1">The sequence shown here is derived from an EMBL/GenBank/DDBJ whole genome shotgun (WGS) entry which is preliminary data.</text>
</comment>
<dbReference type="GO" id="GO:0008017">
    <property type="term" value="F:microtubule binding"/>
    <property type="evidence" value="ECO:0007669"/>
    <property type="project" value="InterPro"/>
</dbReference>
<accession>A0A5J4PUJ5</accession>
<evidence type="ECO:0000313" key="1">
    <source>
        <dbReference type="EMBL" id="KAA6312570.1"/>
    </source>
</evidence>